<evidence type="ECO:0000256" key="3">
    <source>
        <dbReference type="ARBA" id="ARBA00022691"/>
    </source>
</evidence>
<accession>X1LVZ9</accession>
<evidence type="ECO:0008006" key="6">
    <source>
        <dbReference type="Google" id="ProtNLM"/>
    </source>
</evidence>
<dbReference type="GO" id="GO:0051075">
    <property type="term" value="F:S-adenosylmethionine:tRNA ribosyltransferase-isomerase activity"/>
    <property type="evidence" value="ECO:0007669"/>
    <property type="project" value="TreeGrafter"/>
</dbReference>
<keyword evidence="4" id="KW-0671">Queuosine biosynthesis</keyword>
<keyword evidence="3" id="KW-0949">S-adenosyl-L-methionine</keyword>
<proteinExistence type="predicted"/>
<feature type="non-terminal residue" evidence="5">
    <location>
        <position position="73"/>
    </location>
</feature>
<dbReference type="GO" id="GO:0008616">
    <property type="term" value="P:tRNA queuosine(34) biosynthetic process"/>
    <property type="evidence" value="ECO:0007669"/>
    <property type="project" value="UniProtKB-KW"/>
</dbReference>
<keyword evidence="2" id="KW-0808">Transferase</keyword>
<dbReference type="PANTHER" id="PTHR30307:SF0">
    <property type="entry name" value="S-ADENOSYLMETHIONINE:TRNA RIBOSYLTRANSFERASE-ISOMERASE"/>
    <property type="match status" value="1"/>
</dbReference>
<dbReference type="InterPro" id="IPR042118">
    <property type="entry name" value="QueA_dom1"/>
</dbReference>
<dbReference type="EMBL" id="BARV01009994">
    <property type="protein sequence ID" value="GAI06590.1"/>
    <property type="molecule type" value="Genomic_DNA"/>
</dbReference>
<dbReference type="InterPro" id="IPR036100">
    <property type="entry name" value="QueA_sf"/>
</dbReference>
<protein>
    <recommendedName>
        <fullName evidence="6">S-adenosylmethionine:tRNA ribosyltransferase-isomerase</fullName>
    </recommendedName>
</protein>
<evidence type="ECO:0000256" key="2">
    <source>
        <dbReference type="ARBA" id="ARBA00022679"/>
    </source>
</evidence>
<evidence type="ECO:0000256" key="1">
    <source>
        <dbReference type="ARBA" id="ARBA00022490"/>
    </source>
</evidence>
<comment type="caution">
    <text evidence="5">The sequence shown here is derived from an EMBL/GenBank/DDBJ whole genome shotgun (WGS) entry which is preliminary data.</text>
</comment>
<organism evidence="5">
    <name type="scientific">marine sediment metagenome</name>
    <dbReference type="NCBI Taxonomy" id="412755"/>
    <lineage>
        <taxon>unclassified sequences</taxon>
        <taxon>metagenomes</taxon>
        <taxon>ecological metagenomes</taxon>
    </lineage>
</organism>
<dbReference type="AlphaFoldDB" id="X1LVZ9"/>
<keyword evidence="1" id="KW-0963">Cytoplasm</keyword>
<gene>
    <name evidence="5" type="ORF">S06H3_19506</name>
</gene>
<evidence type="ECO:0000256" key="4">
    <source>
        <dbReference type="ARBA" id="ARBA00022785"/>
    </source>
</evidence>
<sequence>MKTEKLNYYLPPELIAQQPTDIRSSSRLLVFNRSSGELIDSQFSGIGDFLSPGDCLVLNDTKVLQARFFGRRS</sequence>
<name>X1LVZ9_9ZZZZ</name>
<dbReference type="Gene3D" id="3.40.1780.10">
    <property type="entry name" value="QueA-like"/>
    <property type="match status" value="1"/>
</dbReference>
<dbReference type="SUPFAM" id="SSF111337">
    <property type="entry name" value="QueA-like"/>
    <property type="match status" value="1"/>
</dbReference>
<dbReference type="PANTHER" id="PTHR30307">
    <property type="entry name" value="S-ADENOSYLMETHIONINE:TRNA RIBOSYLTRANSFERASE-ISOMERASE"/>
    <property type="match status" value="1"/>
</dbReference>
<dbReference type="InterPro" id="IPR003699">
    <property type="entry name" value="QueA"/>
</dbReference>
<dbReference type="Pfam" id="PF02547">
    <property type="entry name" value="Queuosine_synth"/>
    <property type="match status" value="1"/>
</dbReference>
<reference evidence="5" key="1">
    <citation type="journal article" date="2014" name="Front. Microbiol.">
        <title>High frequency of phylogenetically diverse reductive dehalogenase-homologous genes in deep subseafloor sedimentary metagenomes.</title>
        <authorList>
            <person name="Kawai M."/>
            <person name="Futagami T."/>
            <person name="Toyoda A."/>
            <person name="Takaki Y."/>
            <person name="Nishi S."/>
            <person name="Hori S."/>
            <person name="Arai W."/>
            <person name="Tsubouchi T."/>
            <person name="Morono Y."/>
            <person name="Uchiyama I."/>
            <person name="Ito T."/>
            <person name="Fujiyama A."/>
            <person name="Inagaki F."/>
            <person name="Takami H."/>
        </authorList>
    </citation>
    <scope>NUCLEOTIDE SEQUENCE</scope>
    <source>
        <strain evidence="5">Expedition CK06-06</strain>
    </source>
</reference>
<evidence type="ECO:0000313" key="5">
    <source>
        <dbReference type="EMBL" id="GAI06590.1"/>
    </source>
</evidence>